<dbReference type="InterPro" id="IPR036163">
    <property type="entry name" value="HMA_dom_sf"/>
</dbReference>
<dbReference type="Gene3D" id="3.30.70.100">
    <property type="match status" value="1"/>
</dbReference>
<dbReference type="AlphaFoldDB" id="A0A645BUN3"/>
<sequence length="106" mass="11804">MKTKNILLVLLAMFVTITNVAIGQNKKETTKQSVVFNVAMDCHSCQQKIEKNIAFEKGVKAMDVSLEKQTVAITFDTKKTDVAKLQQAFKKIGYEAVLPDKAPTKQ</sequence>
<keyword evidence="1" id="KW-0479">Metal-binding</keyword>
<evidence type="ECO:0000256" key="1">
    <source>
        <dbReference type="ARBA" id="ARBA00022723"/>
    </source>
</evidence>
<comment type="caution">
    <text evidence="3">The sequence shown here is derived from an EMBL/GenBank/DDBJ whole genome shotgun (WGS) entry which is preliminary data.</text>
</comment>
<dbReference type="FunFam" id="3.30.70.100:FF:000001">
    <property type="entry name" value="ATPase copper transporting beta"/>
    <property type="match status" value="1"/>
</dbReference>
<evidence type="ECO:0000259" key="2">
    <source>
        <dbReference type="PROSITE" id="PS50846"/>
    </source>
</evidence>
<reference evidence="3" key="1">
    <citation type="submission" date="2019-08" db="EMBL/GenBank/DDBJ databases">
        <authorList>
            <person name="Kucharzyk K."/>
            <person name="Murdoch R.W."/>
            <person name="Higgins S."/>
            <person name="Loffler F."/>
        </authorList>
    </citation>
    <scope>NUCLEOTIDE SEQUENCE</scope>
</reference>
<dbReference type="InterPro" id="IPR006121">
    <property type="entry name" value="HMA_dom"/>
</dbReference>
<dbReference type="PROSITE" id="PS01047">
    <property type="entry name" value="HMA_1"/>
    <property type="match status" value="1"/>
</dbReference>
<protein>
    <recommendedName>
        <fullName evidence="2">HMA domain-containing protein</fullName>
    </recommendedName>
</protein>
<accession>A0A645BUN3</accession>
<proteinExistence type="predicted"/>
<dbReference type="PROSITE" id="PS50846">
    <property type="entry name" value="HMA_2"/>
    <property type="match status" value="1"/>
</dbReference>
<dbReference type="InterPro" id="IPR017969">
    <property type="entry name" value="Heavy-metal-associated_CS"/>
</dbReference>
<evidence type="ECO:0000313" key="3">
    <source>
        <dbReference type="EMBL" id="MPM68331.1"/>
    </source>
</evidence>
<organism evidence="3">
    <name type="scientific">bioreactor metagenome</name>
    <dbReference type="NCBI Taxonomy" id="1076179"/>
    <lineage>
        <taxon>unclassified sequences</taxon>
        <taxon>metagenomes</taxon>
        <taxon>ecological metagenomes</taxon>
    </lineage>
</organism>
<dbReference type="Pfam" id="PF00403">
    <property type="entry name" value="HMA"/>
    <property type="match status" value="1"/>
</dbReference>
<dbReference type="EMBL" id="VSSQ01022197">
    <property type="protein sequence ID" value="MPM68331.1"/>
    <property type="molecule type" value="Genomic_DNA"/>
</dbReference>
<dbReference type="GO" id="GO:0046872">
    <property type="term" value="F:metal ion binding"/>
    <property type="evidence" value="ECO:0007669"/>
    <property type="project" value="UniProtKB-KW"/>
</dbReference>
<feature type="domain" description="HMA" evidence="2">
    <location>
        <begin position="31"/>
        <end position="97"/>
    </location>
</feature>
<dbReference type="SUPFAM" id="SSF55008">
    <property type="entry name" value="HMA, heavy metal-associated domain"/>
    <property type="match status" value="1"/>
</dbReference>
<gene>
    <name evidence="3" type="ORF">SDC9_115263</name>
</gene>
<name>A0A645BUN3_9ZZZZ</name>
<dbReference type="CDD" id="cd00371">
    <property type="entry name" value="HMA"/>
    <property type="match status" value="1"/>
</dbReference>